<evidence type="ECO:0000259" key="20">
    <source>
        <dbReference type="SMART" id="SM01221"/>
    </source>
</evidence>
<evidence type="ECO:0000256" key="9">
    <source>
        <dbReference type="ARBA" id="ARBA00022490"/>
    </source>
</evidence>
<protein>
    <recommendedName>
        <fullName evidence="8">Formimidoyltransferase-cyclodeaminase</fullName>
        <ecNumber evidence="6">2.1.2.5</ecNumber>
        <ecNumber evidence="7">4.3.1.4</ecNumber>
    </recommendedName>
    <alternativeName>
        <fullName evidence="19">Formiminotransferase-cyclodeaminase</fullName>
    </alternativeName>
</protein>
<evidence type="ECO:0000256" key="18">
    <source>
        <dbReference type="ARBA" id="ARBA00025915"/>
    </source>
</evidence>
<evidence type="ECO:0000256" key="11">
    <source>
        <dbReference type="ARBA" id="ARBA00022808"/>
    </source>
</evidence>
<evidence type="ECO:0000256" key="17">
    <source>
        <dbReference type="ARBA" id="ARBA00025506"/>
    </source>
</evidence>
<dbReference type="RefSeq" id="WP_386101987.1">
    <property type="nucleotide sequence ID" value="NZ_JBHUOZ010000003.1"/>
</dbReference>
<dbReference type="Pfam" id="PF04961">
    <property type="entry name" value="FTCD_C"/>
    <property type="match status" value="1"/>
</dbReference>
<dbReference type="InterPro" id="IPR012886">
    <property type="entry name" value="Formiminotransferase_N"/>
</dbReference>
<keyword evidence="14" id="KW-0206">Cytoskeleton</keyword>
<evidence type="ECO:0000256" key="12">
    <source>
        <dbReference type="ARBA" id="ARBA00022954"/>
    </source>
</evidence>
<keyword evidence="9" id="KW-0963">Cytoplasm</keyword>
<evidence type="ECO:0000256" key="4">
    <source>
        <dbReference type="ARBA" id="ARBA00008297"/>
    </source>
</evidence>
<comment type="caution">
    <text evidence="22">The sequence shown here is derived from an EMBL/GenBank/DDBJ whole genome shotgun (WGS) entry which is preliminary data.</text>
</comment>
<accession>A0ABW6AAJ9</accession>
<dbReference type="SUPFAM" id="SSF55116">
    <property type="entry name" value="Formiminotransferase domain of formiminotransferase-cyclodeaminase"/>
    <property type="match status" value="2"/>
</dbReference>
<evidence type="ECO:0000256" key="1">
    <source>
        <dbReference type="ARBA" id="ARBA00004114"/>
    </source>
</evidence>
<keyword evidence="15" id="KW-0456">Lyase</keyword>
<evidence type="ECO:0000256" key="5">
    <source>
        <dbReference type="ARBA" id="ARBA00010825"/>
    </source>
</evidence>
<dbReference type="InterPro" id="IPR037070">
    <property type="entry name" value="Formiminotransferase_C_sf"/>
</dbReference>
<dbReference type="Gene3D" id="3.30.70.670">
    <property type="entry name" value="Formiminotransferase, C-terminal subdomain"/>
    <property type="match status" value="1"/>
</dbReference>
<dbReference type="InterPro" id="IPR051623">
    <property type="entry name" value="FTCD"/>
</dbReference>
<evidence type="ECO:0000256" key="8">
    <source>
        <dbReference type="ARBA" id="ARBA00017787"/>
    </source>
</evidence>
<evidence type="ECO:0000259" key="21">
    <source>
        <dbReference type="SMART" id="SM01222"/>
    </source>
</evidence>
<sequence length="558" mass="60568">MQPIIECVPNFSEGVNLQIIKQITDEIESVEGVRLLNVDPGKATNRTVVTFVGEPGAVIEAAFLAIKKAGELIDMSKHSGEHPRMGATDVCPLIPIANITMEETTRYAQQLAKRVGEELNLPVYLYEAAQSNPARKNLSVIRAGEYEGFFKKIKQPEWAPDFGPAEFDAKRGGTVIGARDFLVAYNVNLNTTSTRRANAIAFDIREAGRVKRENGKVVTDEAGKPVNIPGSLKSVKAIGWYIEEYGIAQISINLTNLNITPIHIAFDETCKKADARGIRVTGSELVGLVPLKALLDAGKYFLQKQQRSVGVSEKELIKIAVKSLGLDELSPFKPEERIIEYILARPEDSRLINMTVAGFADETASESPAPGGGSIAAYMGALGAALATMVANLSSHKKGWDERWQEFSDWAEKGETAKAQLLKLVDEDTAAFNKIMNAFGLPKATEEEKKARTAAIQEATKYAIEVPLKVMQVAYGSMELIKAMADTGNPNSVSDAGVGALCARSAVLGAFMNVRINAAGYDDKTFVQEVLKQGQAIEQQAIQAEQEILQVVNQKIGL</sequence>
<dbReference type="GO" id="GO:0030409">
    <property type="term" value="F:glutamate formimidoyltransferase activity"/>
    <property type="evidence" value="ECO:0007669"/>
    <property type="project" value="UniProtKB-EC"/>
</dbReference>
<evidence type="ECO:0000256" key="15">
    <source>
        <dbReference type="ARBA" id="ARBA00023239"/>
    </source>
</evidence>
<dbReference type="InterPro" id="IPR004227">
    <property type="entry name" value="Formiminotransferase_cat"/>
</dbReference>
<evidence type="ECO:0000256" key="6">
    <source>
        <dbReference type="ARBA" id="ARBA00012252"/>
    </source>
</evidence>
<dbReference type="Gene3D" id="1.20.120.680">
    <property type="entry name" value="Formiminotetrahydrofolate cyclodeaminase monomer, up-and-down helical bundle"/>
    <property type="match status" value="1"/>
</dbReference>
<reference evidence="23" key="1">
    <citation type="journal article" date="2019" name="Int. J. Syst. Evol. Microbiol.">
        <title>The Global Catalogue of Microorganisms (GCM) 10K type strain sequencing project: providing services to taxonomists for standard genome sequencing and annotation.</title>
        <authorList>
            <consortium name="The Broad Institute Genomics Platform"/>
            <consortium name="The Broad Institute Genome Sequencing Center for Infectious Disease"/>
            <person name="Wu L."/>
            <person name="Ma J."/>
        </authorList>
    </citation>
    <scope>NUCLEOTIDE SEQUENCE [LARGE SCALE GENOMIC DNA]</scope>
    <source>
        <strain evidence="23">KCTC 23299</strain>
    </source>
</reference>
<keyword evidence="11" id="KW-0369">Histidine metabolism</keyword>
<evidence type="ECO:0000256" key="2">
    <source>
        <dbReference type="ARBA" id="ARBA00004555"/>
    </source>
</evidence>
<evidence type="ECO:0000256" key="19">
    <source>
        <dbReference type="ARBA" id="ARBA00030029"/>
    </source>
</evidence>
<keyword evidence="16" id="KW-0511">Multifunctional enzyme</keyword>
<dbReference type="PANTHER" id="PTHR12234:SF0">
    <property type="entry name" value="FORMIMIDOYLTRANSFERASE-CYCLODEAMINASE"/>
    <property type="match status" value="1"/>
</dbReference>
<organism evidence="22 23">
    <name type="scientific">Terrimonas rubra</name>
    <dbReference type="NCBI Taxonomy" id="1035890"/>
    <lineage>
        <taxon>Bacteria</taxon>
        <taxon>Pseudomonadati</taxon>
        <taxon>Bacteroidota</taxon>
        <taxon>Chitinophagia</taxon>
        <taxon>Chitinophagales</taxon>
        <taxon>Chitinophagaceae</taxon>
        <taxon>Terrimonas</taxon>
    </lineage>
</organism>
<evidence type="ECO:0000256" key="14">
    <source>
        <dbReference type="ARBA" id="ARBA00023212"/>
    </source>
</evidence>
<dbReference type="EC" id="4.3.1.4" evidence="7"/>
<feature type="domain" description="Formiminotransferase N-terminal subdomain" evidence="21">
    <location>
        <begin position="3"/>
        <end position="180"/>
    </location>
</feature>
<keyword evidence="23" id="KW-1185">Reference proteome</keyword>
<gene>
    <name evidence="22" type="primary">ftcD</name>
    <name evidence="22" type="ORF">ACFS6H_17495</name>
</gene>
<dbReference type="EC" id="2.1.2.5" evidence="6"/>
<comment type="subcellular location">
    <subcellularLocation>
        <location evidence="1">Cytoplasm</location>
        <location evidence="1">Cytoskeleton</location>
        <location evidence="1">Microtubule organizing center</location>
        <location evidence="1">Centrosome</location>
        <location evidence="1">Centriole</location>
    </subcellularLocation>
    <subcellularLocation>
        <location evidence="2">Golgi apparatus</location>
    </subcellularLocation>
</comment>
<evidence type="ECO:0000313" key="23">
    <source>
        <dbReference type="Proteomes" id="UP001597511"/>
    </source>
</evidence>
<dbReference type="Gene3D" id="3.30.990.10">
    <property type="entry name" value="Formiminotransferase, N-terminal subdomain"/>
    <property type="match status" value="1"/>
</dbReference>
<dbReference type="InterPro" id="IPR022384">
    <property type="entry name" value="FormiminoTrfase_cat_dom_sf"/>
</dbReference>
<keyword evidence="10 22" id="KW-0808">Transferase</keyword>
<evidence type="ECO:0000313" key="22">
    <source>
        <dbReference type="EMBL" id="MFD2921520.1"/>
    </source>
</evidence>
<dbReference type="InterPro" id="IPR036178">
    <property type="entry name" value="Formintransfe-cycloase-like_sf"/>
</dbReference>
<evidence type="ECO:0000256" key="10">
    <source>
        <dbReference type="ARBA" id="ARBA00022679"/>
    </source>
</evidence>
<dbReference type="NCBIfam" id="TIGR02024">
    <property type="entry name" value="FtcD"/>
    <property type="match status" value="1"/>
</dbReference>
<dbReference type="InterPro" id="IPR007044">
    <property type="entry name" value="Cyclodeamin/CycHdrlase"/>
</dbReference>
<dbReference type="EMBL" id="JBHUOZ010000003">
    <property type="protein sequence ID" value="MFD2921520.1"/>
    <property type="molecule type" value="Genomic_DNA"/>
</dbReference>
<dbReference type="InterPro" id="IPR037064">
    <property type="entry name" value="Formiminotransferase_N_sf"/>
</dbReference>
<comment type="similarity">
    <text evidence="5">In the C-terminal section; belongs to the cyclodeaminase/cyclohydrolase family.</text>
</comment>
<comment type="similarity">
    <text evidence="4">In the N-terminal section; belongs to the formiminotransferase family.</text>
</comment>
<evidence type="ECO:0000256" key="3">
    <source>
        <dbReference type="ARBA" id="ARBA00005082"/>
    </source>
</evidence>
<keyword evidence="13" id="KW-0333">Golgi apparatus</keyword>
<evidence type="ECO:0000256" key="7">
    <source>
        <dbReference type="ARBA" id="ARBA00012998"/>
    </source>
</evidence>
<keyword evidence="12" id="KW-0290">Folate-binding</keyword>
<dbReference type="SMART" id="SM01221">
    <property type="entry name" value="FTCD"/>
    <property type="match status" value="1"/>
</dbReference>
<comment type="subunit">
    <text evidence="18">Homooctamer, including four polyglutamate binding sites. The subunits are arranged as a tetramer of dimers, and form a planar ring-shaped structure.</text>
</comment>
<evidence type="ECO:0000256" key="13">
    <source>
        <dbReference type="ARBA" id="ARBA00023034"/>
    </source>
</evidence>
<name>A0ABW6AAJ9_9BACT</name>
<proteinExistence type="inferred from homology"/>
<comment type="pathway">
    <text evidence="3">Amino-acid degradation; L-histidine degradation into L-glutamate; L-glutamate from N-formimidoyl-L-glutamate (transferase route): step 1/1.</text>
</comment>
<evidence type="ECO:0000256" key="16">
    <source>
        <dbReference type="ARBA" id="ARBA00023268"/>
    </source>
</evidence>
<dbReference type="PANTHER" id="PTHR12234">
    <property type="entry name" value="FORMIMINOTRANSFERASE-CYCLODEAMINASE"/>
    <property type="match status" value="1"/>
</dbReference>
<comment type="function">
    <text evidence="17">Folate-dependent enzyme, that displays both transferase and deaminase activity. Serves to channel one-carbon units from formiminoglutamate to the folate pool.</text>
</comment>
<dbReference type="SMART" id="SM01222">
    <property type="entry name" value="FTCD_N"/>
    <property type="match status" value="1"/>
</dbReference>
<dbReference type="SUPFAM" id="SSF101262">
    <property type="entry name" value="Methenyltetrahydrofolate cyclohydrolase-like"/>
    <property type="match status" value="1"/>
</dbReference>
<dbReference type="Pfam" id="PF02971">
    <property type="entry name" value="FTCD"/>
    <property type="match status" value="1"/>
</dbReference>
<feature type="domain" description="Formiminotransferase C-terminal subdomain" evidence="20">
    <location>
        <begin position="181"/>
        <end position="342"/>
    </location>
</feature>
<dbReference type="InterPro" id="IPR013802">
    <property type="entry name" value="Formiminotransferase_C"/>
</dbReference>
<dbReference type="Pfam" id="PF07837">
    <property type="entry name" value="FTCD_N"/>
    <property type="match status" value="1"/>
</dbReference>
<dbReference type="Proteomes" id="UP001597511">
    <property type="component" value="Unassembled WGS sequence"/>
</dbReference>